<keyword evidence="2" id="KW-1185">Reference proteome</keyword>
<dbReference type="EMBL" id="CAJJDN010000367">
    <property type="protein sequence ID" value="CAD8131074.1"/>
    <property type="molecule type" value="Genomic_DNA"/>
</dbReference>
<organism evidence="1 2">
    <name type="scientific">Paramecium sonneborni</name>
    <dbReference type="NCBI Taxonomy" id="65129"/>
    <lineage>
        <taxon>Eukaryota</taxon>
        <taxon>Sar</taxon>
        <taxon>Alveolata</taxon>
        <taxon>Ciliophora</taxon>
        <taxon>Intramacronucleata</taxon>
        <taxon>Oligohymenophorea</taxon>
        <taxon>Peniculida</taxon>
        <taxon>Parameciidae</taxon>
        <taxon>Paramecium</taxon>
    </lineage>
</organism>
<name>A0A8S1RX78_9CILI</name>
<proteinExistence type="predicted"/>
<sequence length="86" mass="10128">MNYSFIYFIVLRSIKIRLIKACSQFKDCCIIFNFIDKPSISWLLWSIKDIKCNSDTIVWVNYIMNSLKFSISLDSRSSKYSISLPI</sequence>
<comment type="caution">
    <text evidence="1">The sequence shown here is derived from an EMBL/GenBank/DDBJ whole genome shotgun (WGS) entry which is preliminary data.</text>
</comment>
<dbReference type="AlphaFoldDB" id="A0A8S1RX78"/>
<evidence type="ECO:0000313" key="2">
    <source>
        <dbReference type="Proteomes" id="UP000692954"/>
    </source>
</evidence>
<evidence type="ECO:0000313" key="1">
    <source>
        <dbReference type="EMBL" id="CAD8131074.1"/>
    </source>
</evidence>
<reference evidence="1" key="1">
    <citation type="submission" date="2021-01" db="EMBL/GenBank/DDBJ databases">
        <authorList>
            <consortium name="Genoscope - CEA"/>
            <person name="William W."/>
        </authorList>
    </citation>
    <scope>NUCLEOTIDE SEQUENCE</scope>
</reference>
<gene>
    <name evidence="1" type="ORF">PSON_ATCC_30995.1.T3670003</name>
</gene>
<dbReference type="Proteomes" id="UP000692954">
    <property type="component" value="Unassembled WGS sequence"/>
</dbReference>
<accession>A0A8S1RX78</accession>
<protein>
    <submittedName>
        <fullName evidence="1">Uncharacterized protein</fullName>
    </submittedName>
</protein>